<name>A0A371E609_MUCPR</name>
<dbReference type="EMBL" id="QJKJ01016126">
    <property type="protein sequence ID" value="RDX61468.1"/>
    <property type="molecule type" value="Genomic_DNA"/>
</dbReference>
<keyword evidence="3" id="KW-1185">Reference proteome</keyword>
<gene>
    <name evidence="2" type="ORF">CR513_60297</name>
</gene>
<dbReference type="Proteomes" id="UP000257109">
    <property type="component" value="Unassembled WGS sequence"/>
</dbReference>
<organism evidence="2 3">
    <name type="scientific">Mucuna pruriens</name>
    <name type="common">Velvet bean</name>
    <name type="synonym">Dolichos pruriens</name>
    <dbReference type="NCBI Taxonomy" id="157652"/>
    <lineage>
        <taxon>Eukaryota</taxon>
        <taxon>Viridiplantae</taxon>
        <taxon>Streptophyta</taxon>
        <taxon>Embryophyta</taxon>
        <taxon>Tracheophyta</taxon>
        <taxon>Spermatophyta</taxon>
        <taxon>Magnoliopsida</taxon>
        <taxon>eudicotyledons</taxon>
        <taxon>Gunneridae</taxon>
        <taxon>Pentapetalae</taxon>
        <taxon>rosids</taxon>
        <taxon>fabids</taxon>
        <taxon>Fabales</taxon>
        <taxon>Fabaceae</taxon>
        <taxon>Papilionoideae</taxon>
        <taxon>50 kb inversion clade</taxon>
        <taxon>NPAAA clade</taxon>
        <taxon>indigoferoid/millettioid clade</taxon>
        <taxon>Phaseoleae</taxon>
        <taxon>Mucuna</taxon>
    </lineage>
</organism>
<protein>
    <recommendedName>
        <fullName evidence="1">DUF7588 domain-containing protein</fullName>
    </recommendedName>
</protein>
<feature type="non-terminal residue" evidence="2">
    <location>
        <position position="1"/>
    </location>
</feature>
<feature type="non-terminal residue" evidence="2">
    <location>
        <position position="444"/>
    </location>
</feature>
<evidence type="ECO:0000313" key="2">
    <source>
        <dbReference type="EMBL" id="RDX61468.1"/>
    </source>
</evidence>
<dbReference type="OrthoDB" id="1436172at2759"/>
<feature type="domain" description="DUF7588" evidence="1">
    <location>
        <begin position="184"/>
        <end position="227"/>
    </location>
</feature>
<proteinExistence type="predicted"/>
<dbReference type="AlphaFoldDB" id="A0A371E609"/>
<dbReference type="InterPro" id="IPR056010">
    <property type="entry name" value="DUF7588"/>
</dbReference>
<evidence type="ECO:0000313" key="3">
    <source>
        <dbReference type="Proteomes" id="UP000257109"/>
    </source>
</evidence>
<reference evidence="2" key="1">
    <citation type="submission" date="2018-05" db="EMBL/GenBank/DDBJ databases">
        <title>Draft genome of Mucuna pruriens seed.</title>
        <authorList>
            <person name="Nnadi N.E."/>
            <person name="Vos R."/>
            <person name="Hasami M.H."/>
            <person name="Devisetty U.K."/>
            <person name="Aguiy J.C."/>
        </authorList>
    </citation>
    <scope>NUCLEOTIDE SEQUENCE [LARGE SCALE GENOMIC DNA]</scope>
    <source>
        <strain evidence="2">JCA_2017</strain>
    </source>
</reference>
<accession>A0A371E609</accession>
<comment type="caution">
    <text evidence="2">The sequence shown here is derived from an EMBL/GenBank/DDBJ whole genome shotgun (WGS) entry which is preliminary data.</text>
</comment>
<sequence>MLWDHPLYPLINQRSYYLSGFTARTIRKGADQHANLLTGCIIPSFQKPSFLLEANYNKSAVQIPKKLSHEEIISKVPEEWLLEEIIEEPKIYHNQIREIIQDGPNIRLKMNRSNSLNINEPQVIYKGQPSRYYVDGSDLDLKGLKINKIVELVYSENSESPNYSPTRSQVLNTLIRKEPFEIDKIWIRKDFEADYNANLRNWVFNAFIHKQTKIFRQIFYDYMNKKKLICISLIGVIDNNWKTKDNEIIRSEYPPQQTITIEFARMEIEASPFKDTIKDLDKAVDKTDIKKLHSQMNYSNIVLGIMSKQLTRIEGIKNLENKDLPSTSTSKPPIKPIYKLINVPQKELESIKLDNNTNIKIEEIKQRLEKLTIDKNSINTIEVNKLRNYPKLRNYYPRPSPVDVQFEERGELVQNSFSGSEIVEWNIDGLSDQAILDITCQIKK</sequence>
<dbReference type="Pfam" id="PF24496">
    <property type="entry name" value="DUF7588"/>
    <property type="match status" value="1"/>
</dbReference>
<evidence type="ECO:0000259" key="1">
    <source>
        <dbReference type="Pfam" id="PF24496"/>
    </source>
</evidence>